<organism evidence="2">
    <name type="scientific">viral metagenome</name>
    <dbReference type="NCBI Taxonomy" id="1070528"/>
    <lineage>
        <taxon>unclassified sequences</taxon>
        <taxon>metagenomes</taxon>
        <taxon>organismal metagenomes</taxon>
    </lineage>
</organism>
<name>A0A6C0BPT2_9ZZZZ</name>
<feature type="transmembrane region" description="Helical" evidence="1">
    <location>
        <begin position="29"/>
        <end position="48"/>
    </location>
</feature>
<proteinExistence type="predicted"/>
<accession>A0A6C0BPT2</accession>
<reference evidence="2" key="1">
    <citation type="journal article" date="2020" name="Nature">
        <title>Giant virus diversity and host interactions through global metagenomics.</title>
        <authorList>
            <person name="Schulz F."/>
            <person name="Roux S."/>
            <person name="Paez-Espino D."/>
            <person name="Jungbluth S."/>
            <person name="Walsh D.A."/>
            <person name="Denef V.J."/>
            <person name="McMahon K.D."/>
            <person name="Konstantinidis K.T."/>
            <person name="Eloe-Fadrosh E.A."/>
            <person name="Kyrpides N.C."/>
            <person name="Woyke T."/>
        </authorList>
    </citation>
    <scope>NUCLEOTIDE SEQUENCE</scope>
    <source>
        <strain evidence="2">GVMAG-M-3300018416-26</strain>
    </source>
</reference>
<keyword evidence="1" id="KW-0472">Membrane</keyword>
<sequence length="149" mass="17597">MIKVLYSLFAIKMVRTFYYRKLIKTSGNITIQDILIDLFVSFVLFYSINVFIDNDIDKRAFIYFTFDSLAVVALLLSYLFFVKKQNTKSYIESFEENQNAKKELDNMRTNGRLDNVNVQFRPSGAYVQFIDINIVQLLCIIPYFIVIYE</sequence>
<dbReference type="AlphaFoldDB" id="A0A6C0BPT2"/>
<dbReference type="EMBL" id="MN739221">
    <property type="protein sequence ID" value="QHS94397.1"/>
    <property type="molecule type" value="Genomic_DNA"/>
</dbReference>
<keyword evidence="1" id="KW-1133">Transmembrane helix</keyword>
<protein>
    <submittedName>
        <fullName evidence="2">Uncharacterized protein</fullName>
    </submittedName>
</protein>
<feature type="transmembrane region" description="Helical" evidence="1">
    <location>
        <begin position="60"/>
        <end position="81"/>
    </location>
</feature>
<evidence type="ECO:0000313" key="2">
    <source>
        <dbReference type="EMBL" id="QHS94397.1"/>
    </source>
</evidence>
<evidence type="ECO:0000256" key="1">
    <source>
        <dbReference type="SAM" id="Phobius"/>
    </source>
</evidence>
<feature type="transmembrane region" description="Helical" evidence="1">
    <location>
        <begin position="129"/>
        <end position="148"/>
    </location>
</feature>
<keyword evidence="1" id="KW-0812">Transmembrane</keyword>